<dbReference type="PRINTS" id="PR00733">
    <property type="entry name" value="GLHYDRLASE6"/>
</dbReference>
<reference evidence="4" key="1">
    <citation type="journal article" date="2023" name="Mol. Phylogenet. Evol.">
        <title>Genome-scale phylogeny and comparative genomics of the fungal order Sordariales.</title>
        <authorList>
            <person name="Hensen N."/>
            <person name="Bonometti L."/>
            <person name="Westerberg I."/>
            <person name="Brannstrom I.O."/>
            <person name="Guillou S."/>
            <person name="Cros-Aarteil S."/>
            <person name="Calhoun S."/>
            <person name="Haridas S."/>
            <person name="Kuo A."/>
            <person name="Mondo S."/>
            <person name="Pangilinan J."/>
            <person name="Riley R."/>
            <person name="LaButti K."/>
            <person name="Andreopoulos B."/>
            <person name="Lipzen A."/>
            <person name="Chen C."/>
            <person name="Yan M."/>
            <person name="Daum C."/>
            <person name="Ng V."/>
            <person name="Clum A."/>
            <person name="Steindorff A."/>
            <person name="Ohm R.A."/>
            <person name="Martin F."/>
            <person name="Silar P."/>
            <person name="Natvig D.O."/>
            <person name="Lalanne C."/>
            <person name="Gautier V."/>
            <person name="Ament-Velasquez S.L."/>
            <person name="Kruys A."/>
            <person name="Hutchinson M.I."/>
            <person name="Powell A.J."/>
            <person name="Barry K."/>
            <person name="Miller A.N."/>
            <person name="Grigoriev I.V."/>
            <person name="Debuchy R."/>
            <person name="Gladieux P."/>
            <person name="Hiltunen Thoren M."/>
            <person name="Johannesson H."/>
        </authorList>
    </citation>
    <scope>NUCLEOTIDE SEQUENCE</scope>
    <source>
        <strain evidence="4">CBS 892.96</strain>
    </source>
</reference>
<keyword evidence="3" id="KW-0624">Polysaccharide degradation</keyword>
<gene>
    <name evidence="4" type="ORF">QBC36DRAFT_350813</name>
</gene>
<dbReference type="AlphaFoldDB" id="A0AAN6VVV7"/>
<keyword evidence="3" id="KW-0378">Hydrolase</keyword>
<evidence type="ECO:0000256" key="3">
    <source>
        <dbReference type="RuleBase" id="RU361186"/>
    </source>
</evidence>
<keyword evidence="3" id="KW-0119">Carbohydrate metabolism</keyword>
<dbReference type="InterPro" id="IPR016288">
    <property type="entry name" value="Beta_cellobiohydrolase"/>
</dbReference>
<protein>
    <recommendedName>
        <fullName evidence="3">Glucanase</fullName>
        <ecNumber evidence="3">3.2.1.-</ecNumber>
    </recommendedName>
</protein>
<keyword evidence="5" id="KW-1185">Reference proteome</keyword>
<evidence type="ECO:0000313" key="4">
    <source>
        <dbReference type="EMBL" id="KAK4170729.1"/>
    </source>
</evidence>
<comment type="similarity">
    <text evidence="3">Belongs to the glycosyl hydrolase family 6.</text>
</comment>
<keyword evidence="3" id="KW-0326">Glycosidase</keyword>
<feature type="active site" description="Proton acceptor" evidence="1">
    <location>
        <position position="268"/>
    </location>
</feature>
<comment type="caution">
    <text evidence="4">The sequence shown here is derived from an EMBL/GenBank/DDBJ whole genome shotgun (WGS) entry which is preliminary data.</text>
</comment>
<accession>A0AAN6VVV7</accession>
<dbReference type="PANTHER" id="PTHR34876">
    <property type="match status" value="1"/>
</dbReference>
<dbReference type="GO" id="GO:0004553">
    <property type="term" value="F:hydrolase activity, hydrolyzing O-glycosyl compounds"/>
    <property type="evidence" value="ECO:0007669"/>
    <property type="project" value="InterPro"/>
</dbReference>
<dbReference type="PANTHER" id="PTHR34876:SF10">
    <property type="entry name" value="GLUCANASE"/>
    <property type="match status" value="1"/>
</dbReference>
<dbReference type="Proteomes" id="UP001302321">
    <property type="component" value="Unassembled WGS sequence"/>
</dbReference>
<feature type="binding site" evidence="2">
    <location>
        <position position="240"/>
    </location>
    <ligand>
        <name>substrate</name>
    </ligand>
</feature>
<dbReference type="EMBL" id="MU866805">
    <property type="protein sequence ID" value="KAK4170729.1"/>
    <property type="molecule type" value="Genomic_DNA"/>
</dbReference>
<dbReference type="InterPro" id="IPR036434">
    <property type="entry name" value="Beta_cellobiohydrolase_sf"/>
</dbReference>
<dbReference type="PIRSF" id="PIRSF001100">
    <property type="entry name" value="Beta_cellobiohydrolase"/>
    <property type="match status" value="1"/>
</dbReference>
<dbReference type="Pfam" id="PF01341">
    <property type="entry name" value="Glyco_hydro_6"/>
    <property type="match status" value="2"/>
</dbReference>
<dbReference type="GO" id="GO:0030245">
    <property type="term" value="P:cellulose catabolic process"/>
    <property type="evidence" value="ECO:0007669"/>
    <property type="project" value="UniProtKB-KW"/>
</dbReference>
<feature type="binding site" evidence="2">
    <location>
        <position position="262"/>
    </location>
    <ligand>
        <name>substrate</name>
    </ligand>
</feature>
<dbReference type="Gene3D" id="3.20.20.40">
    <property type="entry name" value="1, 4-beta cellobiohydrolase"/>
    <property type="match status" value="2"/>
</dbReference>
<evidence type="ECO:0000313" key="5">
    <source>
        <dbReference type="Proteomes" id="UP001302321"/>
    </source>
</evidence>
<feature type="binding site" evidence="2">
    <location>
        <position position="183"/>
    </location>
    <ligand>
        <name>substrate</name>
    </ligand>
</feature>
<name>A0AAN6VVV7_9PEZI</name>
<sequence length="292" mass="32710">MMASRGIKRLRNYALRALAIDIKPLGQRYDEEEDENANPWAGKKALPESSWVAKMKLVYDRFTEAGHTANANKVRTIQDIGTFFWVSNIAAGRVARLVTGEDHVVGLVVYNLPDRDCSAGELKSEYIKPYADKTSQATDLTFAIVLEAGMIVSSHFAKVFELTKELFRSNSTEIRRFSTNISNYNPFEAEVREPYTDYFNSQDESHYVDSLLLRLEAVGLPSHFITGQIRVAAPGVRKDWCDWYTPGAAVDNAHFDSISWIKPGGKSDDECGYESVPRGCLVPNNSRPSIKA</sequence>
<evidence type="ECO:0000256" key="1">
    <source>
        <dbReference type="PIRSR" id="PIRSR001100-1"/>
    </source>
</evidence>
<proteinExistence type="inferred from homology"/>
<reference evidence="4" key="2">
    <citation type="submission" date="2023-05" db="EMBL/GenBank/DDBJ databases">
        <authorList>
            <consortium name="Lawrence Berkeley National Laboratory"/>
            <person name="Steindorff A."/>
            <person name="Hensen N."/>
            <person name="Bonometti L."/>
            <person name="Westerberg I."/>
            <person name="Brannstrom I.O."/>
            <person name="Guillou S."/>
            <person name="Cros-Aarteil S."/>
            <person name="Calhoun S."/>
            <person name="Haridas S."/>
            <person name="Kuo A."/>
            <person name="Mondo S."/>
            <person name="Pangilinan J."/>
            <person name="Riley R."/>
            <person name="Labutti K."/>
            <person name="Andreopoulos B."/>
            <person name="Lipzen A."/>
            <person name="Chen C."/>
            <person name="Yanf M."/>
            <person name="Daum C."/>
            <person name="Ng V."/>
            <person name="Clum A."/>
            <person name="Ohm R."/>
            <person name="Martin F."/>
            <person name="Silar P."/>
            <person name="Natvig D."/>
            <person name="Lalanne C."/>
            <person name="Gautier V."/>
            <person name="Ament-Velasquez S.L."/>
            <person name="Kruys A."/>
            <person name="Hutchinson M.I."/>
            <person name="Powell A.J."/>
            <person name="Barry K."/>
            <person name="Miller A.N."/>
            <person name="Grigoriev I.V."/>
            <person name="Debuchy R."/>
            <person name="Gladieux P."/>
            <person name="Thoren M.H."/>
            <person name="Johannesson H."/>
        </authorList>
    </citation>
    <scope>NUCLEOTIDE SEQUENCE</scope>
    <source>
        <strain evidence="4">CBS 892.96</strain>
    </source>
</reference>
<organism evidence="4 5">
    <name type="scientific">Triangularia setosa</name>
    <dbReference type="NCBI Taxonomy" id="2587417"/>
    <lineage>
        <taxon>Eukaryota</taxon>
        <taxon>Fungi</taxon>
        <taxon>Dikarya</taxon>
        <taxon>Ascomycota</taxon>
        <taxon>Pezizomycotina</taxon>
        <taxon>Sordariomycetes</taxon>
        <taxon>Sordariomycetidae</taxon>
        <taxon>Sordariales</taxon>
        <taxon>Podosporaceae</taxon>
        <taxon>Triangularia</taxon>
    </lineage>
</organism>
<dbReference type="SUPFAM" id="SSF51989">
    <property type="entry name" value="Glycosyl hydrolases family 6, cellulases"/>
    <property type="match status" value="1"/>
</dbReference>
<evidence type="ECO:0000256" key="2">
    <source>
        <dbReference type="PIRSR" id="PIRSR001100-2"/>
    </source>
</evidence>
<keyword evidence="3" id="KW-0136">Cellulose degradation</keyword>
<dbReference type="EC" id="3.2.1.-" evidence="3"/>